<feature type="transmembrane region" description="Helical" evidence="1">
    <location>
        <begin position="53"/>
        <end position="74"/>
    </location>
</feature>
<evidence type="ECO:0000259" key="2">
    <source>
        <dbReference type="Pfam" id="PF13968"/>
    </source>
</evidence>
<evidence type="ECO:0000313" key="4">
    <source>
        <dbReference type="Proteomes" id="UP000015106"/>
    </source>
</evidence>
<dbReference type="PANTHER" id="PTHR31325">
    <property type="entry name" value="OS01G0798800 PROTEIN-RELATED"/>
    <property type="match status" value="1"/>
</dbReference>
<dbReference type="Proteomes" id="UP000015106">
    <property type="component" value="Chromosome 7"/>
</dbReference>
<dbReference type="Pfam" id="PF04578">
    <property type="entry name" value="DUF594"/>
    <property type="match status" value="1"/>
</dbReference>
<reference evidence="3" key="3">
    <citation type="submission" date="2022-06" db="UniProtKB">
        <authorList>
            <consortium name="EnsemblPlants"/>
        </authorList>
    </citation>
    <scope>IDENTIFICATION</scope>
</reference>
<evidence type="ECO:0000256" key="1">
    <source>
        <dbReference type="SAM" id="Phobius"/>
    </source>
</evidence>
<protein>
    <recommendedName>
        <fullName evidence="2">DUF4220 domain-containing protein</fullName>
    </recommendedName>
</protein>
<sequence length="709" mass="81307">MRLNNATTTLAHGLGSSQGRLVRIEVFIFLSTLIWLLLEMFGSYRRRYSHRFLRVFVWTVYTLFTVLIPCTIGLLQDSLFRDQTFALWGTVILFIQLSSDSISVYSIQDIEQRKRMLVQHVLQIILVLWMIVNGKGHNKCYSATTWMLWIWSVLMTYRKSRALSKASKKGGMLEHSKVVADYMMVEHEQTSQRVVRTNQSTVSMMDRYRYIFHGEEELASMLPIAPQYRFELKESTITIDSVWRWLDSRGDLAENVQTMKDVTLSFTLFKLLKQRFCGYQLGEVGLPKTKDFVFHVLMSESQSQNASNGYLGAFRVIELELAFLYDFFYTRLDLESRTYLGCLMCIVVPFVIVWNFISGAFSRHYHRSNMQQRVNETDVIHGATIVLLAVWLIVRVSTGFCHRETTKWELVDMIQNLMAGRTAPYVNSIANRVKKEQATHLLWERKLGQYTMLLNFDYQPCNAPSILSLRLIEATRQGQKPGKKIKLTEEVVVHVLSQFKESSGHLENGRSALARNQLGTQFSWACKLPTHTHMILAWHIGTTLSIDGNEEPLTGDRLVAKSLSDYCAYLVAFVPEMLPDHFCDTQRIFDVVVMETRKCLAVCDTMSSRCEKLMMMVLPDNNSCTILEMGAKLGRELKGVLPEERRWKVLADFWAEFLLFLAPSSNAEIHGEMLAAGGEFMTHLWALLTHAGIVDRPSSSSRTSGEHGS</sequence>
<evidence type="ECO:0000313" key="3">
    <source>
        <dbReference type="EnsemblPlants" id="TuG1812G0700005691.01.T01.cds444348"/>
    </source>
</evidence>
<name>A0A8R7RAP7_TRIUA</name>
<keyword evidence="1" id="KW-1133">Transmembrane helix</keyword>
<proteinExistence type="predicted"/>
<organism evidence="3 4">
    <name type="scientific">Triticum urartu</name>
    <name type="common">Red wild einkorn</name>
    <name type="synonym">Crithodium urartu</name>
    <dbReference type="NCBI Taxonomy" id="4572"/>
    <lineage>
        <taxon>Eukaryota</taxon>
        <taxon>Viridiplantae</taxon>
        <taxon>Streptophyta</taxon>
        <taxon>Embryophyta</taxon>
        <taxon>Tracheophyta</taxon>
        <taxon>Spermatophyta</taxon>
        <taxon>Magnoliopsida</taxon>
        <taxon>Liliopsida</taxon>
        <taxon>Poales</taxon>
        <taxon>Poaceae</taxon>
        <taxon>BOP clade</taxon>
        <taxon>Pooideae</taxon>
        <taxon>Triticodae</taxon>
        <taxon>Triticeae</taxon>
        <taxon>Triticinae</taxon>
        <taxon>Triticum</taxon>
    </lineage>
</organism>
<dbReference type="Gramene" id="TuG1812G0700005691.01.T01">
    <property type="protein sequence ID" value="TuG1812G0700005691.01.T01.cds444348"/>
    <property type="gene ID" value="TuG1812G0700005691.01"/>
</dbReference>
<accession>A0A8R7RAP7</accession>
<feature type="transmembrane region" description="Helical" evidence="1">
    <location>
        <begin position="338"/>
        <end position="357"/>
    </location>
</feature>
<dbReference type="Pfam" id="PF13968">
    <property type="entry name" value="DUF4220"/>
    <property type="match status" value="1"/>
</dbReference>
<dbReference type="InterPro" id="IPR007658">
    <property type="entry name" value="DUF594"/>
</dbReference>
<feature type="domain" description="DUF4220" evidence="2">
    <location>
        <begin position="58"/>
        <end position="453"/>
    </location>
</feature>
<keyword evidence="4" id="KW-1185">Reference proteome</keyword>
<dbReference type="AlphaFoldDB" id="A0A8R7RAP7"/>
<feature type="transmembrane region" description="Helical" evidence="1">
    <location>
        <begin position="20"/>
        <end position="41"/>
    </location>
</feature>
<dbReference type="EnsemblPlants" id="TuG1812G0700005691.01.T01">
    <property type="protein sequence ID" value="TuG1812G0700005691.01.T01.cds444348"/>
    <property type="gene ID" value="TuG1812G0700005691.01"/>
</dbReference>
<keyword evidence="1" id="KW-0812">Transmembrane</keyword>
<dbReference type="InterPro" id="IPR025315">
    <property type="entry name" value="DUF4220"/>
</dbReference>
<reference evidence="4" key="1">
    <citation type="journal article" date="2013" name="Nature">
        <title>Draft genome of the wheat A-genome progenitor Triticum urartu.</title>
        <authorList>
            <person name="Ling H.Q."/>
            <person name="Zhao S."/>
            <person name="Liu D."/>
            <person name="Wang J."/>
            <person name="Sun H."/>
            <person name="Zhang C."/>
            <person name="Fan H."/>
            <person name="Li D."/>
            <person name="Dong L."/>
            <person name="Tao Y."/>
            <person name="Gao C."/>
            <person name="Wu H."/>
            <person name="Li Y."/>
            <person name="Cui Y."/>
            <person name="Guo X."/>
            <person name="Zheng S."/>
            <person name="Wang B."/>
            <person name="Yu K."/>
            <person name="Liang Q."/>
            <person name="Yang W."/>
            <person name="Lou X."/>
            <person name="Chen J."/>
            <person name="Feng M."/>
            <person name="Jian J."/>
            <person name="Zhang X."/>
            <person name="Luo G."/>
            <person name="Jiang Y."/>
            <person name="Liu J."/>
            <person name="Wang Z."/>
            <person name="Sha Y."/>
            <person name="Zhang B."/>
            <person name="Wu H."/>
            <person name="Tang D."/>
            <person name="Shen Q."/>
            <person name="Xue P."/>
            <person name="Zou S."/>
            <person name="Wang X."/>
            <person name="Liu X."/>
            <person name="Wang F."/>
            <person name="Yang Y."/>
            <person name="An X."/>
            <person name="Dong Z."/>
            <person name="Zhang K."/>
            <person name="Zhang X."/>
            <person name="Luo M.C."/>
            <person name="Dvorak J."/>
            <person name="Tong Y."/>
            <person name="Wang J."/>
            <person name="Yang H."/>
            <person name="Li Z."/>
            <person name="Wang D."/>
            <person name="Zhang A."/>
            <person name="Wang J."/>
        </authorList>
    </citation>
    <scope>NUCLEOTIDE SEQUENCE</scope>
    <source>
        <strain evidence="4">cv. G1812</strain>
    </source>
</reference>
<keyword evidence="1" id="KW-0472">Membrane</keyword>
<feature type="transmembrane region" description="Helical" evidence="1">
    <location>
        <begin position="86"/>
        <end position="105"/>
    </location>
</feature>
<reference evidence="3" key="2">
    <citation type="submission" date="2018-03" db="EMBL/GenBank/DDBJ databases">
        <title>The Triticum urartu genome reveals the dynamic nature of wheat genome evolution.</title>
        <authorList>
            <person name="Ling H."/>
            <person name="Ma B."/>
            <person name="Shi X."/>
            <person name="Liu H."/>
            <person name="Dong L."/>
            <person name="Sun H."/>
            <person name="Cao Y."/>
            <person name="Gao Q."/>
            <person name="Zheng S."/>
            <person name="Li Y."/>
            <person name="Yu Y."/>
            <person name="Du H."/>
            <person name="Qi M."/>
            <person name="Li Y."/>
            <person name="Yu H."/>
            <person name="Cui Y."/>
            <person name="Wang N."/>
            <person name="Chen C."/>
            <person name="Wu H."/>
            <person name="Zhao Y."/>
            <person name="Zhang J."/>
            <person name="Li Y."/>
            <person name="Zhou W."/>
            <person name="Zhang B."/>
            <person name="Hu W."/>
            <person name="Eijk M."/>
            <person name="Tang J."/>
            <person name="Witsenboer H."/>
            <person name="Zhao S."/>
            <person name="Li Z."/>
            <person name="Zhang A."/>
            <person name="Wang D."/>
            <person name="Liang C."/>
        </authorList>
    </citation>
    <scope>NUCLEOTIDE SEQUENCE [LARGE SCALE GENOMIC DNA]</scope>
    <source>
        <strain evidence="3">cv. G1812</strain>
    </source>
</reference>